<name>A0ABS8W2W0_DATST</name>
<comment type="caution">
    <text evidence="1">The sequence shown here is derived from an EMBL/GenBank/DDBJ whole genome shotgun (WGS) entry which is preliminary data.</text>
</comment>
<proteinExistence type="predicted"/>
<evidence type="ECO:0000313" key="2">
    <source>
        <dbReference type="Proteomes" id="UP000823775"/>
    </source>
</evidence>
<organism evidence="1 2">
    <name type="scientific">Datura stramonium</name>
    <name type="common">Jimsonweed</name>
    <name type="synonym">Common thornapple</name>
    <dbReference type="NCBI Taxonomy" id="4076"/>
    <lineage>
        <taxon>Eukaryota</taxon>
        <taxon>Viridiplantae</taxon>
        <taxon>Streptophyta</taxon>
        <taxon>Embryophyta</taxon>
        <taxon>Tracheophyta</taxon>
        <taxon>Spermatophyta</taxon>
        <taxon>Magnoliopsida</taxon>
        <taxon>eudicotyledons</taxon>
        <taxon>Gunneridae</taxon>
        <taxon>Pentapetalae</taxon>
        <taxon>asterids</taxon>
        <taxon>lamiids</taxon>
        <taxon>Solanales</taxon>
        <taxon>Solanaceae</taxon>
        <taxon>Solanoideae</taxon>
        <taxon>Datureae</taxon>
        <taxon>Datura</taxon>
    </lineage>
</organism>
<sequence>LPVKLIKTKKDQALAYSPAWVSVTDMIDDAILAFGGRDWRRSKHTHSWRGQVMGYGSATSEVSVVNAFLGDSFLTLSFDSMLYWWKVSNDGQLVLSFRLIGLQMEGSDKNS</sequence>
<evidence type="ECO:0000313" key="1">
    <source>
        <dbReference type="EMBL" id="MCE2054924.1"/>
    </source>
</evidence>
<gene>
    <name evidence="1" type="ORF">HAX54_041659</name>
</gene>
<protein>
    <submittedName>
        <fullName evidence="1">Uncharacterized protein</fullName>
    </submittedName>
</protein>
<keyword evidence="2" id="KW-1185">Reference proteome</keyword>
<dbReference type="EMBL" id="JACEIK010006022">
    <property type="protein sequence ID" value="MCE2054924.1"/>
    <property type="molecule type" value="Genomic_DNA"/>
</dbReference>
<accession>A0ABS8W2W0</accession>
<feature type="non-terminal residue" evidence="1">
    <location>
        <position position="1"/>
    </location>
</feature>
<dbReference type="Proteomes" id="UP000823775">
    <property type="component" value="Unassembled WGS sequence"/>
</dbReference>
<reference evidence="1 2" key="1">
    <citation type="journal article" date="2021" name="BMC Genomics">
        <title>Datura genome reveals duplications of psychoactive alkaloid biosynthetic genes and high mutation rate following tissue culture.</title>
        <authorList>
            <person name="Rajewski A."/>
            <person name="Carter-House D."/>
            <person name="Stajich J."/>
            <person name="Litt A."/>
        </authorList>
    </citation>
    <scope>NUCLEOTIDE SEQUENCE [LARGE SCALE GENOMIC DNA]</scope>
    <source>
        <strain evidence="1">AR-01</strain>
    </source>
</reference>